<dbReference type="RefSeq" id="XP_012178239.1">
    <property type="nucleotide sequence ID" value="XM_012322849.1"/>
</dbReference>
<dbReference type="Proteomes" id="UP000006352">
    <property type="component" value="Unassembled WGS sequence"/>
</dbReference>
<gene>
    <name evidence="13" type="ORF">FIBRA_00964</name>
</gene>
<evidence type="ECO:0000259" key="12">
    <source>
        <dbReference type="Pfam" id="PF22536"/>
    </source>
</evidence>
<dbReference type="AlphaFoldDB" id="J4I882"/>
<reference evidence="13 14" key="1">
    <citation type="journal article" date="2012" name="Appl. Environ. Microbiol.">
        <title>Short-read sequencing for genomic analysis of the brown rot fungus Fibroporia radiculosa.</title>
        <authorList>
            <person name="Tang J.D."/>
            <person name="Perkins A.D."/>
            <person name="Sonstegard T.S."/>
            <person name="Schroeder S.G."/>
            <person name="Burgess S.C."/>
            <person name="Diehl S.V."/>
        </authorList>
    </citation>
    <scope>NUCLEOTIDE SEQUENCE [LARGE SCALE GENOMIC DNA]</scope>
    <source>
        <strain evidence="13 14">TFFH 294</strain>
    </source>
</reference>
<feature type="domain" description="RNA polymerase III subunit RPC82-related helix-turn-helix" evidence="11">
    <location>
        <begin position="9"/>
        <end position="64"/>
    </location>
</feature>
<evidence type="ECO:0000256" key="1">
    <source>
        <dbReference type="ARBA" id="ARBA00004123"/>
    </source>
</evidence>
<evidence type="ECO:0000256" key="6">
    <source>
        <dbReference type="ARBA" id="ARBA00023163"/>
    </source>
</evidence>
<name>J4I882_9APHY</name>
<dbReference type="OrthoDB" id="272392at2759"/>
<evidence type="ECO:0000256" key="2">
    <source>
        <dbReference type="ARBA" id="ARBA00006835"/>
    </source>
</evidence>
<dbReference type="STRING" id="599839.J4I882"/>
<dbReference type="HOGENOM" id="CLU_023294_2_0_1"/>
<keyword evidence="14" id="KW-1185">Reference proteome</keyword>
<comment type="similarity">
    <text evidence="2 9">Belongs to the RNA polymerase beta chain family.</text>
</comment>
<evidence type="ECO:0000313" key="13">
    <source>
        <dbReference type="EMBL" id="CCL98956.1"/>
    </source>
</evidence>
<protein>
    <recommendedName>
        <fullName evidence="4 9">DNA-directed RNA polymerase III subunit RPC3</fullName>
        <shortName evidence="9">RNA polymerase III subunit C3</shortName>
    </recommendedName>
</protein>
<evidence type="ECO:0000256" key="7">
    <source>
        <dbReference type="ARBA" id="ARBA00023242"/>
    </source>
</evidence>
<dbReference type="InterPro" id="IPR039748">
    <property type="entry name" value="RPC3"/>
</dbReference>
<evidence type="ECO:0000256" key="9">
    <source>
        <dbReference type="RuleBase" id="RU367076"/>
    </source>
</evidence>
<dbReference type="InterPro" id="IPR055207">
    <property type="entry name" value="POLR3C_WHD"/>
</dbReference>
<dbReference type="Pfam" id="PF22536">
    <property type="entry name" value="WHD_POLR3C"/>
    <property type="match status" value="1"/>
</dbReference>
<evidence type="ECO:0000313" key="14">
    <source>
        <dbReference type="Proteomes" id="UP000006352"/>
    </source>
</evidence>
<keyword evidence="5 9" id="KW-0240">DNA-directed RNA polymerase</keyword>
<comment type="function">
    <text evidence="8 9">DNA-dependent RNA polymerase catalyzes the transcription of DNA into RNA using the four ribonucleoside triphosphates as substrates. Specific core component of RNA polymerase III which synthesizes small RNAs, such as 5S rRNA and tRNAs.</text>
</comment>
<feature type="domain" description="DNA-directed RNA polymerase III subunit RPC3 winged-helix" evidence="12">
    <location>
        <begin position="347"/>
        <end position="423"/>
    </location>
</feature>
<dbReference type="GO" id="GO:0005666">
    <property type="term" value="C:RNA polymerase III complex"/>
    <property type="evidence" value="ECO:0007669"/>
    <property type="project" value="UniProtKB-UniRule"/>
</dbReference>
<dbReference type="InParanoid" id="J4I882"/>
<dbReference type="InterPro" id="IPR013197">
    <property type="entry name" value="RNA_pol_III_RPC82-rel_HTH"/>
</dbReference>
<dbReference type="PANTHER" id="PTHR12949:SF0">
    <property type="entry name" value="DNA-DIRECTED RNA POLYMERASE III SUBUNIT RPC3"/>
    <property type="match status" value="1"/>
</dbReference>
<comment type="subcellular location">
    <subcellularLocation>
        <location evidence="1 9">Nucleus</location>
    </subcellularLocation>
</comment>
<organism evidence="13 14">
    <name type="scientific">Fibroporia radiculosa</name>
    <dbReference type="NCBI Taxonomy" id="599839"/>
    <lineage>
        <taxon>Eukaryota</taxon>
        <taxon>Fungi</taxon>
        <taxon>Dikarya</taxon>
        <taxon>Basidiomycota</taxon>
        <taxon>Agaricomycotina</taxon>
        <taxon>Agaricomycetes</taxon>
        <taxon>Polyporales</taxon>
        <taxon>Fibroporiaceae</taxon>
        <taxon>Fibroporia</taxon>
    </lineage>
</organism>
<keyword evidence="6 9" id="KW-0804">Transcription</keyword>
<dbReference type="Pfam" id="PF08221">
    <property type="entry name" value="HTH_9"/>
    <property type="match status" value="1"/>
</dbReference>
<evidence type="ECO:0000256" key="8">
    <source>
        <dbReference type="ARBA" id="ARBA00025127"/>
    </source>
</evidence>
<dbReference type="InterPro" id="IPR036390">
    <property type="entry name" value="WH_DNA-bd_sf"/>
</dbReference>
<dbReference type="Gene3D" id="1.10.10.10">
    <property type="entry name" value="Winged helix-like DNA-binding domain superfamily/Winged helix DNA-binding domain"/>
    <property type="match status" value="4"/>
</dbReference>
<dbReference type="InterPro" id="IPR036388">
    <property type="entry name" value="WH-like_DNA-bd_sf"/>
</dbReference>
<dbReference type="PANTHER" id="PTHR12949">
    <property type="entry name" value="RNA POLYMERASE III DNA DIRECTED -RELATED"/>
    <property type="match status" value="1"/>
</dbReference>
<dbReference type="Pfam" id="PF05645">
    <property type="entry name" value="RNA_pol_Rpc82"/>
    <property type="match status" value="1"/>
</dbReference>
<evidence type="ECO:0000259" key="11">
    <source>
        <dbReference type="Pfam" id="PF08221"/>
    </source>
</evidence>
<dbReference type="SUPFAM" id="SSF46785">
    <property type="entry name" value="Winged helix' DNA-binding domain"/>
    <property type="match status" value="1"/>
</dbReference>
<dbReference type="EMBL" id="HE796907">
    <property type="protein sequence ID" value="CCL98956.1"/>
    <property type="molecule type" value="Genomic_DNA"/>
</dbReference>
<dbReference type="InterPro" id="IPR008806">
    <property type="entry name" value="RNA_pol_III_Rpc82_C"/>
</dbReference>
<evidence type="ECO:0000256" key="4">
    <source>
        <dbReference type="ARBA" id="ARBA00016689"/>
    </source>
</evidence>
<dbReference type="FunCoup" id="J4I882">
    <property type="interactions" value="640"/>
</dbReference>
<feature type="domain" description="RNA polymerase III Rpc82 C -terminal" evidence="10">
    <location>
        <begin position="189"/>
        <end position="297"/>
    </location>
</feature>
<dbReference type="GeneID" id="24093867"/>
<evidence type="ECO:0000259" key="10">
    <source>
        <dbReference type="Pfam" id="PF05645"/>
    </source>
</evidence>
<accession>J4I882</accession>
<keyword evidence="7 9" id="KW-0539">Nucleus</keyword>
<dbReference type="Gene3D" id="6.10.140.1450">
    <property type="match status" value="1"/>
</dbReference>
<comment type="subunit">
    <text evidence="3 9">Component of the RNA polymerase III (Pol III) complex consisting of 17 subunits.</text>
</comment>
<dbReference type="GO" id="GO:0003697">
    <property type="term" value="F:single-stranded DNA binding"/>
    <property type="evidence" value="ECO:0007669"/>
    <property type="project" value="UniProtKB-UniRule"/>
</dbReference>
<proteinExistence type="inferred from homology"/>
<evidence type="ECO:0000256" key="3">
    <source>
        <dbReference type="ARBA" id="ARBA00011206"/>
    </source>
</evidence>
<sequence length="519" mass="58830">MADADTARLCELIIRSHFGSLTAIVASVLLTRGRLPLSHLIRFSGLKPRTVRAAILVLVQHNLLWHAQSDDDGEVLEVNITECLLRLRFGRYVHQAEQLFGKAGADIIQLILDHGKMRPPDLISRLSVYDPVEAPAMYSQMLRKLIGSSYLKPSTLLSHFSPRDKRIKYEAEEKAKISGFPTAKELRQAKETAQARLKREEEAPEQTSMDETYFRINCEKFNIHIRNNLIEHAAVERFNETTGLVLRAVLKSTEAKQKQLADTRSDPTSIANVAMQLPEEVDLSTGLILQLSKKPSAAALIKDYLGLLASADNPTPAGRAASFVSMNGSKVQVEFDIIARRLQRRVLEAITRERHGDDGVRIVRLLLDTGKMDEKQISKIGMMANKDVRPLLSALSADSLISLQEVPKSADRNPTRTFYLWYVDLQKARSVLLDNLYKTLYNILFRKQAEEEESNVKAVLEKRQRSDVSQDEERLLTRIERETLVDWEKRRDKLTVLEMRIEEAVFIIHDLGALSNSDE</sequence>
<evidence type="ECO:0000256" key="5">
    <source>
        <dbReference type="ARBA" id="ARBA00022478"/>
    </source>
</evidence>
<dbReference type="GO" id="GO:0006351">
    <property type="term" value="P:DNA-templated transcription"/>
    <property type="evidence" value="ECO:0007669"/>
    <property type="project" value="InterPro"/>
</dbReference>